<dbReference type="AlphaFoldDB" id="A0A1E4T264"/>
<dbReference type="EMBL" id="KV453851">
    <property type="protein sequence ID" value="ODV85836.1"/>
    <property type="molecule type" value="Genomic_DNA"/>
</dbReference>
<name>A0A1E4T264_9ASCO</name>
<keyword evidence="6" id="KW-1185">Reference proteome</keyword>
<dbReference type="Gene3D" id="3.40.30.10">
    <property type="entry name" value="Glutaredoxin"/>
    <property type="match status" value="1"/>
</dbReference>
<evidence type="ECO:0000313" key="5">
    <source>
        <dbReference type="EMBL" id="ODV85836.1"/>
    </source>
</evidence>
<proteinExistence type="inferred from homology"/>
<evidence type="ECO:0000256" key="2">
    <source>
        <dbReference type="SAM" id="Coils"/>
    </source>
</evidence>
<evidence type="ECO:0000256" key="1">
    <source>
        <dbReference type="ARBA" id="ARBA00009686"/>
    </source>
</evidence>
<feature type="region of interest" description="Disordered" evidence="3">
    <location>
        <begin position="15"/>
        <end position="34"/>
    </location>
</feature>
<dbReference type="STRING" id="983967.A0A1E4T264"/>
<reference evidence="6" key="1">
    <citation type="submission" date="2016-04" db="EMBL/GenBank/DDBJ databases">
        <title>Comparative genomics of biotechnologically important yeasts.</title>
        <authorList>
            <consortium name="DOE Joint Genome Institute"/>
            <person name="Riley R."/>
            <person name="Haridas S."/>
            <person name="Wolfe K.H."/>
            <person name="Lopes M.R."/>
            <person name="Hittinger C.T."/>
            <person name="Goker M."/>
            <person name="Salamov A."/>
            <person name="Wisecaver J."/>
            <person name="Long T.M."/>
            <person name="Aerts A.L."/>
            <person name="Barry K."/>
            <person name="Choi C."/>
            <person name="Clum A."/>
            <person name="Coughlan A.Y."/>
            <person name="Deshpande S."/>
            <person name="Douglass A.P."/>
            <person name="Hanson S.J."/>
            <person name="Klenk H.-P."/>
            <person name="Labutti K."/>
            <person name="Lapidus A."/>
            <person name="Lindquist E."/>
            <person name="Lipzen A."/>
            <person name="Meier-Kolthoff J.P."/>
            <person name="Ohm R.A."/>
            <person name="Otillar R.P."/>
            <person name="Pangilinan J."/>
            <person name="Peng Y."/>
            <person name="Rokas A."/>
            <person name="Rosa C.A."/>
            <person name="Scheuner C."/>
            <person name="Sibirny A.A."/>
            <person name="Slot J.C."/>
            <person name="Stielow J.B."/>
            <person name="Sun H."/>
            <person name="Kurtzman C.P."/>
            <person name="Blackwell M."/>
            <person name="Grigoriev I.V."/>
            <person name="Jeffries T.W."/>
        </authorList>
    </citation>
    <scope>NUCLEOTIDE SEQUENCE [LARGE SCALE GENOMIC DNA]</scope>
    <source>
        <strain evidence="6">NRRL YB-2248</strain>
    </source>
</reference>
<dbReference type="Proteomes" id="UP000094801">
    <property type="component" value="Unassembled WGS sequence"/>
</dbReference>
<evidence type="ECO:0000313" key="6">
    <source>
        <dbReference type="Proteomes" id="UP000094801"/>
    </source>
</evidence>
<keyword evidence="2" id="KW-0175">Coiled coil</keyword>
<sequence>MDTVTAKYVERYETSRLNSQQENNADDKDDGYDSDALLDELENELENDDSYLNKYRESRMNQLSKEINRSKKAIDDMDSSAGLYKEITDEGELIRLTSQTKTVVILFYNPNFKTCKMLDNSLETLSYKHIHTSFYKIEATNAPFLATRLSIKVLPCIVMYRNGLEVNRVVGLQGLINGEDLNSYKTENLESLLLMNGILERKAQDLRNIRNKRNNDHDDDYE</sequence>
<comment type="similarity">
    <text evidence="1">Belongs to the phosducin family.</text>
</comment>
<dbReference type="SUPFAM" id="SSF52833">
    <property type="entry name" value="Thioredoxin-like"/>
    <property type="match status" value="1"/>
</dbReference>
<dbReference type="PANTHER" id="PTHR21148">
    <property type="entry name" value="THIOREDOXIN DOMAIN-CONTAINING PROTEIN 9"/>
    <property type="match status" value="1"/>
</dbReference>
<dbReference type="InterPro" id="IPR036249">
    <property type="entry name" value="Thioredoxin-like_sf"/>
</dbReference>
<dbReference type="Pfam" id="PF02114">
    <property type="entry name" value="Phosducin"/>
    <property type="match status" value="1"/>
</dbReference>
<gene>
    <name evidence="5" type="ORF">CANARDRAFT_189951</name>
</gene>
<dbReference type="InterPro" id="IPR024253">
    <property type="entry name" value="Phosducin_thioredoxin-like_dom"/>
</dbReference>
<evidence type="ECO:0000259" key="4">
    <source>
        <dbReference type="Pfam" id="PF02114"/>
    </source>
</evidence>
<evidence type="ECO:0000256" key="3">
    <source>
        <dbReference type="SAM" id="MobiDB-lite"/>
    </source>
</evidence>
<feature type="domain" description="Phosducin" evidence="4">
    <location>
        <begin position="37"/>
        <end position="212"/>
    </location>
</feature>
<feature type="non-terminal residue" evidence="5">
    <location>
        <position position="222"/>
    </location>
</feature>
<protein>
    <recommendedName>
        <fullName evidence="4">Phosducin domain-containing protein</fullName>
    </recommendedName>
</protein>
<feature type="coiled-coil region" evidence="2">
    <location>
        <begin position="38"/>
        <end position="80"/>
    </location>
</feature>
<accession>A0A1E4T264</accession>
<organism evidence="5 6">
    <name type="scientific">[Candida] arabinofermentans NRRL YB-2248</name>
    <dbReference type="NCBI Taxonomy" id="983967"/>
    <lineage>
        <taxon>Eukaryota</taxon>
        <taxon>Fungi</taxon>
        <taxon>Dikarya</taxon>
        <taxon>Ascomycota</taxon>
        <taxon>Saccharomycotina</taxon>
        <taxon>Pichiomycetes</taxon>
        <taxon>Pichiales</taxon>
        <taxon>Pichiaceae</taxon>
        <taxon>Ogataea</taxon>
        <taxon>Ogataea/Candida clade</taxon>
    </lineage>
</organism>
<dbReference type="OrthoDB" id="10257948at2759"/>